<dbReference type="Proteomes" id="UP000183567">
    <property type="component" value="Unassembled WGS sequence"/>
</dbReference>
<keyword evidence="2" id="KW-1185">Reference proteome</keyword>
<evidence type="ECO:0000313" key="1">
    <source>
        <dbReference type="EMBL" id="OJA09465.1"/>
    </source>
</evidence>
<feature type="non-terminal residue" evidence="1">
    <location>
        <position position="1"/>
    </location>
</feature>
<comment type="caution">
    <text evidence="1">The sequence shown here is derived from an EMBL/GenBank/DDBJ whole genome shotgun (WGS) entry which is preliminary data.</text>
</comment>
<organism evidence="1 2">
    <name type="scientific">Rhizopogon vesiculosus</name>
    <dbReference type="NCBI Taxonomy" id="180088"/>
    <lineage>
        <taxon>Eukaryota</taxon>
        <taxon>Fungi</taxon>
        <taxon>Dikarya</taxon>
        <taxon>Basidiomycota</taxon>
        <taxon>Agaricomycotina</taxon>
        <taxon>Agaricomycetes</taxon>
        <taxon>Agaricomycetidae</taxon>
        <taxon>Boletales</taxon>
        <taxon>Suillineae</taxon>
        <taxon>Rhizopogonaceae</taxon>
        <taxon>Rhizopogon</taxon>
    </lineage>
</organism>
<sequence>REREDDKPPTAGAYKREFGPFEVASVLFKDELADYNKKNHDTSNIKTMGERMKLVRKWYNDLSKETLAELTQVAKKWNQEGAPPSAKEQYRSRHQKNIMEDFVKLVGRTMGLHMVVIAAHDRKDGKSPGTTM</sequence>
<name>A0A1J8Q734_9AGAM</name>
<reference evidence="1 2" key="1">
    <citation type="submission" date="2016-03" db="EMBL/GenBank/DDBJ databases">
        <title>Comparative genomics of the ectomycorrhizal sister species Rhizopogon vinicolor and Rhizopogon vesiculosus (Basidiomycota: Boletales) reveals a divergence of the mating type B locus.</title>
        <authorList>
            <person name="Mujic A.B."/>
            <person name="Kuo A."/>
            <person name="Tritt A."/>
            <person name="Lipzen A."/>
            <person name="Chen C."/>
            <person name="Johnson J."/>
            <person name="Sharma A."/>
            <person name="Barry K."/>
            <person name="Grigoriev I.V."/>
            <person name="Spatafora J.W."/>
        </authorList>
    </citation>
    <scope>NUCLEOTIDE SEQUENCE [LARGE SCALE GENOMIC DNA]</scope>
    <source>
        <strain evidence="1 2">AM-OR11-056</strain>
    </source>
</reference>
<proteinExistence type="predicted"/>
<evidence type="ECO:0000313" key="2">
    <source>
        <dbReference type="Proteomes" id="UP000183567"/>
    </source>
</evidence>
<protein>
    <submittedName>
        <fullName evidence="1">Uncharacterized protein</fullName>
    </submittedName>
</protein>
<dbReference type="EMBL" id="LVVM01005917">
    <property type="protein sequence ID" value="OJA09465.1"/>
    <property type="molecule type" value="Genomic_DNA"/>
</dbReference>
<gene>
    <name evidence="1" type="ORF">AZE42_13998</name>
</gene>
<dbReference type="OrthoDB" id="2688797at2759"/>
<dbReference type="AlphaFoldDB" id="A0A1J8Q734"/>
<accession>A0A1J8Q734</accession>